<dbReference type="VEuPathDB" id="FungiDB:TRIVIDRAFT_198436"/>
<feature type="region of interest" description="Disordered" evidence="1">
    <location>
        <begin position="1"/>
        <end position="52"/>
    </location>
</feature>
<feature type="compositionally biased region" description="Polar residues" evidence="1">
    <location>
        <begin position="35"/>
        <end position="44"/>
    </location>
</feature>
<evidence type="ECO:0000313" key="3">
    <source>
        <dbReference type="Proteomes" id="UP000007115"/>
    </source>
</evidence>
<keyword evidence="3" id="KW-1185">Reference proteome</keyword>
<comment type="caution">
    <text evidence="2">The sequence shown here is derived from an EMBL/GenBank/DDBJ whole genome shotgun (WGS) entry which is preliminary data.</text>
</comment>
<organism evidence="2 3">
    <name type="scientific">Hypocrea virens (strain Gv29-8 / FGSC 10586)</name>
    <name type="common">Gliocladium virens</name>
    <name type="synonym">Trichoderma virens</name>
    <dbReference type="NCBI Taxonomy" id="413071"/>
    <lineage>
        <taxon>Eukaryota</taxon>
        <taxon>Fungi</taxon>
        <taxon>Dikarya</taxon>
        <taxon>Ascomycota</taxon>
        <taxon>Pezizomycotina</taxon>
        <taxon>Sordariomycetes</taxon>
        <taxon>Hypocreomycetidae</taxon>
        <taxon>Hypocreales</taxon>
        <taxon>Hypocreaceae</taxon>
        <taxon>Trichoderma</taxon>
    </lineage>
</organism>
<reference evidence="2 3" key="1">
    <citation type="journal article" date="2011" name="Genome Biol.">
        <title>Comparative genome sequence analysis underscores mycoparasitism as the ancestral life style of Trichoderma.</title>
        <authorList>
            <person name="Kubicek C.P."/>
            <person name="Herrera-Estrella A."/>
            <person name="Seidl-Seiboth V."/>
            <person name="Martinez D.A."/>
            <person name="Druzhinina I.S."/>
            <person name="Thon M."/>
            <person name="Zeilinger S."/>
            <person name="Casas-Flores S."/>
            <person name="Horwitz B.A."/>
            <person name="Mukherjee P.K."/>
            <person name="Mukherjee M."/>
            <person name="Kredics L."/>
            <person name="Alcaraz L.D."/>
            <person name="Aerts A."/>
            <person name="Antal Z."/>
            <person name="Atanasova L."/>
            <person name="Cervantes-Badillo M.G."/>
            <person name="Challacombe J."/>
            <person name="Chertkov O."/>
            <person name="McCluskey K."/>
            <person name="Coulpier F."/>
            <person name="Deshpande N."/>
            <person name="von Doehren H."/>
            <person name="Ebbole D.J."/>
            <person name="Esquivel-Naranjo E.U."/>
            <person name="Fekete E."/>
            <person name="Flipphi M."/>
            <person name="Glaser F."/>
            <person name="Gomez-Rodriguez E.Y."/>
            <person name="Gruber S."/>
            <person name="Han C."/>
            <person name="Henrissat B."/>
            <person name="Hermosa R."/>
            <person name="Hernandez-Onate M."/>
            <person name="Karaffa L."/>
            <person name="Kosti I."/>
            <person name="Le Crom S."/>
            <person name="Lindquist E."/>
            <person name="Lucas S."/>
            <person name="Luebeck M."/>
            <person name="Luebeck P.S."/>
            <person name="Margeot A."/>
            <person name="Metz B."/>
            <person name="Misra M."/>
            <person name="Nevalainen H."/>
            <person name="Omann M."/>
            <person name="Packer N."/>
            <person name="Perrone G."/>
            <person name="Uresti-Rivera E.E."/>
            <person name="Salamov A."/>
            <person name="Schmoll M."/>
            <person name="Seiboth B."/>
            <person name="Shapiro H."/>
            <person name="Sukno S."/>
            <person name="Tamayo-Ramos J.A."/>
            <person name="Tisch D."/>
            <person name="Wiest A."/>
            <person name="Wilkinson H.H."/>
            <person name="Zhang M."/>
            <person name="Coutinho P.M."/>
            <person name="Kenerley C.M."/>
            <person name="Monte E."/>
            <person name="Baker S.E."/>
            <person name="Grigoriev I.V."/>
        </authorList>
    </citation>
    <scope>NUCLEOTIDE SEQUENCE [LARGE SCALE GENOMIC DNA]</scope>
    <source>
        <strain evidence="3">Gv29-8 / FGSC 10586</strain>
    </source>
</reference>
<proteinExistence type="predicted"/>
<dbReference type="InParanoid" id="G9MJ09"/>
<gene>
    <name evidence="2" type="ORF">TRIVIDRAFT_198436</name>
</gene>
<evidence type="ECO:0000256" key="1">
    <source>
        <dbReference type="SAM" id="MobiDB-lite"/>
    </source>
</evidence>
<dbReference type="GeneID" id="25790033"/>
<dbReference type="AlphaFoldDB" id="G9MJ09"/>
<dbReference type="RefSeq" id="XP_013959680.1">
    <property type="nucleotide sequence ID" value="XM_014104205.1"/>
</dbReference>
<accession>G9MJ09</accession>
<dbReference type="Proteomes" id="UP000007115">
    <property type="component" value="Unassembled WGS sequence"/>
</dbReference>
<dbReference type="EMBL" id="ABDF02000003">
    <property type="protein sequence ID" value="EHK25474.1"/>
    <property type="molecule type" value="Genomic_DNA"/>
</dbReference>
<protein>
    <submittedName>
        <fullName evidence="2">Uncharacterized protein</fullName>
    </submittedName>
</protein>
<dbReference type="OrthoDB" id="10486522at2759"/>
<dbReference type="HOGENOM" id="CLU_1082057_0_0_1"/>
<name>G9MJ09_HYPVG</name>
<evidence type="ECO:0000313" key="2">
    <source>
        <dbReference type="EMBL" id="EHK25474.1"/>
    </source>
</evidence>
<sequence length="257" mass="27821">MSDRRPSSGNAPPNCVVDEAEDCRSSSQQHDKTRQTAITTSAEQETARRKDNDEVFRQGRWKLGYKGQADGGLSGLATDLPKQRRLCYCLSGATSVKCWEQHLSFASYENTSADGRICAPLQAVRQRPQAPPKSAAAAMIVSPWKLKAKDLLVSSLHPVPLQACSPSREGARCIIGQGPVSVLSSAMAQASTPSMLLPVLISGPQSTPKTPTIRVANTTPNNPVACQVPPFSSKAPVLQLLLVWQMARWRFFPGRKA</sequence>